<keyword evidence="3" id="KW-1185">Reference proteome</keyword>
<dbReference type="EMBL" id="JAIWYP010000001">
    <property type="protein sequence ID" value="KAH3897212.1"/>
    <property type="molecule type" value="Genomic_DNA"/>
</dbReference>
<evidence type="ECO:0000256" key="1">
    <source>
        <dbReference type="SAM" id="MobiDB-lite"/>
    </source>
</evidence>
<reference evidence="2" key="1">
    <citation type="journal article" date="2019" name="bioRxiv">
        <title>The Genome of the Zebra Mussel, Dreissena polymorpha: A Resource for Invasive Species Research.</title>
        <authorList>
            <person name="McCartney M.A."/>
            <person name="Auch B."/>
            <person name="Kono T."/>
            <person name="Mallez S."/>
            <person name="Zhang Y."/>
            <person name="Obille A."/>
            <person name="Becker A."/>
            <person name="Abrahante J.E."/>
            <person name="Garbe J."/>
            <person name="Badalamenti J.P."/>
            <person name="Herman A."/>
            <person name="Mangelson H."/>
            <person name="Liachko I."/>
            <person name="Sullivan S."/>
            <person name="Sone E.D."/>
            <person name="Koren S."/>
            <person name="Silverstein K.A.T."/>
            <person name="Beckman K.B."/>
            <person name="Gohl D.M."/>
        </authorList>
    </citation>
    <scope>NUCLEOTIDE SEQUENCE</scope>
    <source>
        <strain evidence="2">Duluth1</strain>
        <tissue evidence="2">Whole animal</tissue>
    </source>
</reference>
<dbReference type="AlphaFoldDB" id="A0A9D4SBR0"/>
<reference evidence="2" key="2">
    <citation type="submission" date="2020-11" db="EMBL/GenBank/DDBJ databases">
        <authorList>
            <person name="McCartney M.A."/>
            <person name="Auch B."/>
            <person name="Kono T."/>
            <person name="Mallez S."/>
            <person name="Becker A."/>
            <person name="Gohl D.M."/>
            <person name="Silverstein K.A.T."/>
            <person name="Koren S."/>
            <person name="Bechman K.B."/>
            <person name="Herman A."/>
            <person name="Abrahante J.E."/>
            <person name="Garbe J."/>
        </authorList>
    </citation>
    <scope>NUCLEOTIDE SEQUENCE</scope>
    <source>
        <strain evidence="2">Duluth1</strain>
        <tissue evidence="2">Whole animal</tissue>
    </source>
</reference>
<evidence type="ECO:0000313" key="3">
    <source>
        <dbReference type="Proteomes" id="UP000828390"/>
    </source>
</evidence>
<proteinExistence type="predicted"/>
<evidence type="ECO:0000313" key="2">
    <source>
        <dbReference type="EMBL" id="KAH3897212.1"/>
    </source>
</evidence>
<feature type="region of interest" description="Disordered" evidence="1">
    <location>
        <begin position="109"/>
        <end position="129"/>
    </location>
</feature>
<accession>A0A9D4SBR0</accession>
<protein>
    <submittedName>
        <fullName evidence="2">Uncharacterized protein</fullName>
    </submittedName>
</protein>
<dbReference type="Proteomes" id="UP000828390">
    <property type="component" value="Unassembled WGS sequence"/>
</dbReference>
<gene>
    <name evidence="2" type="ORF">DPMN_021398</name>
</gene>
<sequence>MATHGSRDLNSAKRSRSTHIANLTKLYKKLEENMSSYVDYENVKQLKDRLCENFETLKCVHQERVSLCTDSVMYEDLSKSFKSSRKNFDKFQERLSQWLVADEKAPDDDKISSVSRASTTASSRSNLRSARAKHLLAEHKMRNAMGETQTRTGTACTRTGTACTRTGTVCT</sequence>
<organism evidence="2 3">
    <name type="scientific">Dreissena polymorpha</name>
    <name type="common">Zebra mussel</name>
    <name type="synonym">Mytilus polymorpha</name>
    <dbReference type="NCBI Taxonomy" id="45954"/>
    <lineage>
        <taxon>Eukaryota</taxon>
        <taxon>Metazoa</taxon>
        <taxon>Spiralia</taxon>
        <taxon>Lophotrochozoa</taxon>
        <taxon>Mollusca</taxon>
        <taxon>Bivalvia</taxon>
        <taxon>Autobranchia</taxon>
        <taxon>Heteroconchia</taxon>
        <taxon>Euheterodonta</taxon>
        <taxon>Imparidentia</taxon>
        <taxon>Neoheterodontei</taxon>
        <taxon>Myida</taxon>
        <taxon>Dreissenoidea</taxon>
        <taxon>Dreissenidae</taxon>
        <taxon>Dreissena</taxon>
    </lineage>
</organism>
<feature type="compositionally biased region" description="Low complexity" evidence="1">
    <location>
        <begin position="112"/>
        <end position="129"/>
    </location>
</feature>
<comment type="caution">
    <text evidence="2">The sequence shown here is derived from an EMBL/GenBank/DDBJ whole genome shotgun (WGS) entry which is preliminary data.</text>
</comment>
<name>A0A9D4SBR0_DREPO</name>